<dbReference type="Proteomes" id="UP001177003">
    <property type="component" value="Chromosome 8"/>
</dbReference>
<accession>A0AA35ZU26</accession>
<evidence type="ECO:0000313" key="1">
    <source>
        <dbReference type="EMBL" id="CAI9298353.1"/>
    </source>
</evidence>
<dbReference type="EMBL" id="OX465084">
    <property type="protein sequence ID" value="CAI9298353.1"/>
    <property type="molecule type" value="Genomic_DNA"/>
</dbReference>
<proteinExistence type="predicted"/>
<organism evidence="1 2">
    <name type="scientific">Lactuca saligna</name>
    <name type="common">Willowleaf lettuce</name>
    <dbReference type="NCBI Taxonomy" id="75948"/>
    <lineage>
        <taxon>Eukaryota</taxon>
        <taxon>Viridiplantae</taxon>
        <taxon>Streptophyta</taxon>
        <taxon>Embryophyta</taxon>
        <taxon>Tracheophyta</taxon>
        <taxon>Spermatophyta</taxon>
        <taxon>Magnoliopsida</taxon>
        <taxon>eudicotyledons</taxon>
        <taxon>Gunneridae</taxon>
        <taxon>Pentapetalae</taxon>
        <taxon>asterids</taxon>
        <taxon>campanulids</taxon>
        <taxon>Asterales</taxon>
        <taxon>Asteraceae</taxon>
        <taxon>Cichorioideae</taxon>
        <taxon>Cichorieae</taxon>
        <taxon>Lactucinae</taxon>
        <taxon>Lactuca</taxon>
    </lineage>
</organism>
<keyword evidence="2" id="KW-1185">Reference proteome</keyword>
<evidence type="ECO:0000313" key="2">
    <source>
        <dbReference type="Proteomes" id="UP001177003"/>
    </source>
</evidence>
<name>A0AA35ZU26_LACSI</name>
<sequence length="107" mass="11267">MSLSGRSLFGFSLTGQVVAFGEPLVLPPPSMQLVVRKLWVVPLSSGLLVVLFGKPQVKPLSSGLTVEVPQKPPIEPLSSGLTMVVSGKPTVMQLSSDLLKTIGETLV</sequence>
<gene>
    <name evidence="1" type="ORF">LSALG_LOCUS37126</name>
</gene>
<protein>
    <submittedName>
        <fullName evidence="1">Uncharacterized protein</fullName>
    </submittedName>
</protein>
<dbReference type="AlphaFoldDB" id="A0AA35ZU26"/>
<reference evidence="1" key="1">
    <citation type="submission" date="2023-04" db="EMBL/GenBank/DDBJ databases">
        <authorList>
            <person name="Vijverberg K."/>
            <person name="Xiong W."/>
            <person name="Schranz E."/>
        </authorList>
    </citation>
    <scope>NUCLEOTIDE SEQUENCE</scope>
</reference>